<proteinExistence type="predicted"/>
<evidence type="ECO:0000313" key="2">
    <source>
        <dbReference type="Proteomes" id="UP000036403"/>
    </source>
</evidence>
<dbReference type="EMBL" id="LBMM01018048">
    <property type="protein sequence ID" value="KMQ83890.1"/>
    <property type="molecule type" value="Genomic_DNA"/>
</dbReference>
<dbReference type="PaxDb" id="67767-A0A0J7MTR5"/>
<protein>
    <submittedName>
        <fullName evidence="1">Adh transcription factor isoform c</fullName>
    </submittedName>
</protein>
<comment type="caution">
    <text evidence="1">The sequence shown here is derived from an EMBL/GenBank/DDBJ whole genome shotgun (WGS) entry which is preliminary data.</text>
</comment>
<gene>
    <name evidence="1" type="ORF">RF55_18850</name>
</gene>
<dbReference type="Proteomes" id="UP000036403">
    <property type="component" value="Unassembled WGS sequence"/>
</dbReference>
<sequence length="201" mass="21975">MGDSVLIEAVRLRPEIYDKSHAGFKNPAIKTWKMVAEVVGGRSVDNLPPLRTLSPIVIPSPSLSPTLSSVFVKEDEMSTISASSSVIDSLLSEKNIDNPASLPYLGPTDRCKKQKTDETAEMFKETLSNLNKSIASAPVPQTLAPNEPDSLIGKNVELALKSLPNLQLTLQFPKKFRDLIQDCEEAAALYESTSMIFNDID</sequence>
<name>A0A0J7MTR5_LASNI</name>
<evidence type="ECO:0000313" key="1">
    <source>
        <dbReference type="EMBL" id="KMQ83890.1"/>
    </source>
</evidence>
<reference evidence="1 2" key="1">
    <citation type="submission" date="2015-04" db="EMBL/GenBank/DDBJ databases">
        <title>Lasius niger genome sequencing.</title>
        <authorList>
            <person name="Konorov E.A."/>
            <person name="Nikitin M.A."/>
            <person name="Kirill M.V."/>
            <person name="Chang P."/>
        </authorList>
    </citation>
    <scope>NUCLEOTIDE SEQUENCE [LARGE SCALE GENOMIC DNA]</scope>
    <source>
        <tissue evidence="1">Whole</tissue>
    </source>
</reference>
<dbReference type="AlphaFoldDB" id="A0A0J7MTR5"/>
<organism evidence="1 2">
    <name type="scientific">Lasius niger</name>
    <name type="common">Black garden ant</name>
    <dbReference type="NCBI Taxonomy" id="67767"/>
    <lineage>
        <taxon>Eukaryota</taxon>
        <taxon>Metazoa</taxon>
        <taxon>Ecdysozoa</taxon>
        <taxon>Arthropoda</taxon>
        <taxon>Hexapoda</taxon>
        <taxon>Insecta</taxon>
        <taxon>Pterygota</taxon>
        <taxon>Neoptera</taxon>
        <taxon>Endopterygota</taxon>
        <taxon>Hymenoptera</taxon>
        <taxon>Apocrita</taxon>
        <taxon>Aculeata</taxon>
        <taxon>Formicoidea</taxon>
        <taxon>Formicidae</taxon>
        <taxon>Formicinae</taxon>
        <taxon>Lasius</taxon>
        <taxon>Lasius</taxon>
    </lineage>
</organism>
<accession>A0A0J7MTR5</accession>
<dbReference type="OrthoDB" id="6147983at2759"/>
<keyword evidence="2" id="KW-1185">Reference proteome</keyword>